<dbReference type="OrthoDB" id="10560085at2759"/>
<protein>
    <submittedName>
        <fullName evidence="2">Uncharacterized protein</fullName>
    </submittedName>
</protein>
<sequence>MVNSGFVRRPKGDLPELYVHRAAEQPMSSGKVVIERDREWIDHKIHIVKGKGQKMYWNTTLELDPNTLEHSAMVVHYTHRSWEDFVAKNEVGGASVMTTGRPPKKLDKDKPDPEYMNENKVRFDAFRSRWRKTMKIKNTGRVMVTWRRNGAWCTARYCPSCWRRELEGTRCEPGKLTT</sequence>
<dbReference type="AlphaFoldDB" id="R7Q763"/>
<reference evidence="3" key="1">
    <citation type="journal article" date="2013" name="Proc. Natl. Acad. Sci. U.S.A.">
        <title>Genome structure and metabolic features in the red seaweed Chondrus crispus shed light on evolution of the Archaeplastida.</title>
        <authorList>
            <person name="Collen J."/>
            <person name="Porcel B."/>
            <person name="Carre W."/>
            <person name="Ball S.G."/>
            <person name="Chaparro C."/>
            <person name="Tonon T."/>
            <person name="Barbeyron T."/>
            <person name="Michel G."/>
            <person name="Noel B."/>
            <person name="Valentin K."/>
            <person name="Elias M."/>
            <person name="Artiguenave F."/>
            <person name="Arun A."/>
            <person name="Aury J.M."/>
            <person name="Barbosa-Neto J.F."/>
            <person name="Bothwell J.H."/>
            <person name="Bouget F.Y."/>
            <person name="Brillet L."/>
            <person name="Cabello-Hurtado F."/>
            <person name="Capella-Gutierrez S."/>
            <person name="Charrier B."/>
            <person name="Cladiere L."/>
            <person name="Cock J.M."/>
            <person name="Coelho S.M."/>
            <person name="Colleoni C."/>
            <person name="Czjzek M."/>
            <person name="Da Silva C."/>
            <person name="Delage L."/>
            <person name="Denoeud F."/>
            <person name="Deschamps P."/>
            <person name="Dittami S.M."/>
            <person name="Gabaldon T."/>
            <person name="Gachon C.M."/>
            <person name="Groisillier A."/>
            <person name="Herve C."/>
            <person name="Jabbari K."/>
            <person name="Katinka M."/>
            <person name="Kloareg B."/>
            <person name="Kowalczyk N."/>
            <person name="Labadie K."/>
            <person name="Leblanc C."/>
            <person name="Lopez P.J."/>
            <person name="McLachlan D.H."/>
            <person name="Meslet-Cladiere L."/>
            <person name="Moustafa A."/>
            <person name="Nehr Z."/>
            <person name="Nyvall Collen P."/>
            <person name="Panaud O."/>
            <person name="Partensky F."/>
            <person name="Poulain J."/>
            <person name="Rensing S.A."/>
            <person name="Rousvoal S."/>
            <person name="Samson G."/>
            <person name="Symeonidi A."/>
            <person name="Weissenbach J."/>
            <person name="Zambounis A."/>
            <person name="Wincker P."/>
            <person name="Boyen C."/>
        </authorList>
    </citation>
    <scope>NUCLEOTIDE SEQUENCE [LARGE SCALE GENOMIC DNA]</scope>
    <source>
        <strain evidence="3">cv. Stackhouse</strain>
    </source>
</reference>
<feature type="compositionally biased region" description="Basic and acidic residues" evidence="1">
    <location>
        <begin position="104"/>
        <end position="114"/>
    </location>
</feature>
<keyword evidence="3" id="KW-1185">Reference proteome</keyword>
<feature type="region of interest" description="Disordered" evidence="1">
    <location>
        <begin position="94"/>
        <end position="114"/>
    </location>
</feature>
<accession>R7Q763</accession>
<dbReference type="Proteomes" id="UP000012073">
    <property type="component" value="Unassembled WGS sequence"/>
</dbReference>
<evidence type="ECO:0000313" key="3">
    <source>
        <dbReference type="Proteomes" id="UP000012073"/>
    </source>
</evidence>
<name>R7Q763_CHOCR</name>
<organism evidence="2 3">
    <name type="scientific">Chondrus crispus</name>
    <name type="common">Carrageen Irish moss</name>
    <name type="synonym">Polymorpha crispa</name>
    <dbReference type="NCBI Taxonomy" id="2769"/>
    <lineage>
        <taxon>Eukaryota</taxon>
        <taxon>Rhodophyta</taxon>
        <taxon>Florideophyceae</taxon>
        <taxon>Rhodymeniophycidae</taxon>
        <taxon>Gigartinales</taxon>
        <taxon>Gigartinaceae</taxon>
        <taxon>Chondrus</taxon>
    </lineage>
</organism>
<evidence type="ECO:0000256" key="1">
    <source>
        <dbReference type="SAM" id="MobiDB-lite"/>
    </source>
</evidence>
<gene>
    <name evidence="2" type="ORF">CHC_T00002116001</name>
</gene>
<dbReference type="RefSeq" id="XP_005713113.1">
    <property type="nucleotide sequence ID" value="XM_005713056.1"/>
</dbReference>
<evidence type="ECO:0000313" key="2">
    <source>
        <dbReference type="EMBL" id="CDF33310.1"/>
    </source>
</evidence>
<proteinExistence type="predicted"/>
<dbReference type="KEGG" id="ccp:CHC_T00002116001"/>
<dbReference type="GeneID" id="17320827"/>
<dbReference type="EMBL" id="HG001640">
    <property type="protein sequence ID" value="CDF33310.1"/>
    <property type="molecule type" value="Genomic_DNA"/>
</dbReference>
<dbReference type="Gramene" id="CDF33310">
    <property type="protein sequence ID" value="CDF33310"/>
    <property type="gene ID" value="CHC_T00002116001"/>
</dbReference>